<gene>
    <name evidence="2" type="ORF">HG263_05680</name>
</gene>
<dbReference type="EMBL" id="JABBPG010000002">
    <property type="protein sequence ID" value="NOU50027.1"/>
    <property type="molecule type" value="Genomic_DNA"/>
</dbReference>
<feature type="transmembrane region" description="Helical" evidence="1">
    <location>
        <begin position="78"/>
        <end position="100"/>
    </location>
</feature>
<name>A0A849VE72_9GAMM</name>
<protein>
    <submittedName>
        <fullName evidence="2">Uncharacterized protein</fullName>
    </submittedName>
</protein>
<comment type="caution">
    <text evidence="2">The sequence shown here is derived from an EMBL/GenBank/DDBJ whole genome shotgun (WGS) entry which is preliminary data.</text>
</comment>
<keyword evidence="1" id="KW-0812">Transmembrane</keyword>
<evidence type="ECO:0000313" key="3">
    <source>
        <dbReference type="Proteomes" id="UP000586305"/>
    </source>
</evidence>
<feature type="transmembrane region" description="Helical" evidence="1">
    <location>
        <begin position="12"/>
        <end position="30"/>
    </location>
</feature>
<evidence type="ECO:0000313" key="2">
    <source>
        <dbReference type="EMBL" id="NOU50027.1"/>
    </source>
</evidence>
<sequence>MLLKWLFAKTNIVLSVASVLVLCGLLITSADKLRNDNSAIVKVALSHYQADNAKSFVQTRQVGNAQLFLHVLQSSPELVLLFVFALLSVRLLPYLALAFLQRLPWYCYCHPPSKLKVSLWHDSNILTRQTSHSLSL</sequence>
<dbReference type="RefSeq" id="WP_171625106.1">
    <property type="nucleotide sequence ID" value="NZ_JABBPG010000002.1"/>
</dbReference>
<keyword evidence="1" id="KW-1133">Transmembrane helix</keyword>
<keyword evidence="1" id="KW-0472">Membrane</keyword>
<accession>A0A849VE72</accession>
<organism evidence="2 3">
    <name type="scientific">Pseudoalteromonas caenipelagi</name>
    <dbReference type="NCBI Taxonomy" id="2726988"/>
    <lineage>
        <taxon>Bacteria</taxon>
        <taxon>Pseudomonadati</taxon>
        <taxon>Pseudomonadota</taxon>
        <taxon>Gammaproteobacteria</taxon>
        <taxon>Alteromonadales</taxon>
        <taxon>Pseudoalteromonadaceae</taxon>
        <taxon>Pseudoalteromonas</taxon>
    </lineage>
</organism>
<proteinExistence type="predicted"/>
<reference evidence="2 3" key="1">
    <citation type="submission" date="2020-04" db="EMBL/GenBank/DDBJ databases">
        <title>Pseudoalteromonas caenipelagi sp. nov., isolated from a tidal flat.</title>
        <authorList>
            <person name="Park S."/>
            <person name="Yoon J.-H."/>
        </authorList>
    </citation>
    <scope>NUCLEOTIDE SEQUENCE [LARGE SCALE GENOMIC DNA]</scope>
    <source>
        <strain evidence="2 3">JBTF-M23</strain>
    </source>
</reference>
<keyword evidence="3" id="KW-1185">Reference proteome</keyword>
<evidence type="ECO:0000256" key="1">
    <source>
        <dbReference type="SAM" id="Phobius"/>
    </source>
</evidence>
<dbReference type="Proteomes" id="UP000586305">
    <property type="component" value="Unassembled WGS sequence"/>
</dbReference>
<dbReference type="AlphaFoldDB" id="A0A849VE72"/>